<dbReference type="Pfam" id="PF13170">
    <property type="entry name" value="DUF4003"/>
    <property type="match status" value="1"/>
</dbReference>
<evidence type="ECO:0000313" key="1">
    <source>
        <dbReference type="EMBL" id="MDQ0253479.1"/>
    </source>
</evidence>
<organism evidence="1 2">
    <name type="scientific">Evansella vedderi</name>
    <dbReference type="NCBI Taxonomy" id="38282"/>
    <lineage>
        <taxon>Bacteria</taxon>
        <taxon>Bacillati</taxon>
        <taxon>Bacillota</taxon>
        <taxon>Bacilli</taxon>
        <taxon>Bacillales</taxon>
        <taxon>Bacillaceae</taxon>
        <taxon>Evansella</taxon>
    </lineage>
</organism>
<sequence length="329" mass="37909">MGQVSDQLVNEFTDAYGQLRKKLKWHVSDERSLIMVAALYIIKGKKLDIQQFLDVSDYINKNVGVFSSLKSSLRFTIATMLLLRFDNPTEKFHHYMKIYDKLVQKGFKRGNFTYISAISLLTNETKLDDLNVSIERAAEVYEEMKKRHVFLTGQSDYPLAVLLAQADRNVESLMDETDYYYDNLSKNGFRKGNDLQFLSHVLSLQKEVDSEDLMERCSMITDKFKEVGRSVKPMYYPALGVLALLDDGEKEVTNIMNLYDHLNKEKLFRWHKDMNFIMAIHFTVKDKVDHTSLVSTGMQTTMETILQAQQTAMVAAMARTVIIASNNNN</sequence>
<protein>
    <recommendedName>
        <fullName evidence="3">DUF4003 domain-containing protein</fullName>
    </recommendedName>
</protein>
<gene>
    <name evidence="1" type="ORF">J2S74_000851</name>
</gene>
<dbReference type="Proteomes" id="UP001230005">
    <property type="component" value="Unassembled WGS sequence"/>
</dbReference>
<dbReference type="EMBL" id="JAUSUG010000002">
    <property type="protein sequence ID" value="MDQ0253479.1"/>
    <property type="molecule type" value="Genomic_DNA"/>
</dbReference>
<evidence type="ECO:0008006" key="3">
    <source>
        <dbReference type="Google" id="ProtNLM"/>
    </source>
</evidence>
<keyword evidence="2" id="KW-1185">Reference proteome</keyword>
<accession>A0ABT9ZRI2</accession>
<dbReference type="InterPro" id="IPR025062">
    <property type="entry name" value="DUF4003"/>
</dbReference>
<comment type="caution">
    <text evidence="1">The sequence shown here is derived from an EMBL/GenBank/DDBJ whole genome shotgun (WGS) entry which is preliminary data.</text>
</comment>
<evidence type="ECO:0000313" key="2">
    <source>
        <dbReference type="Proteomes" id="UP001230005"/>
    </source>
</evidence>
<dbReference type="RefSeq" id="WP_307322177.1">
    <property type="nucleotide sequence ID" value="NZ_JAUSUG010000002.1"/>
</dbReference>
<proteinExistence type="predicted"/>
<reference evidence="1 2" key="1">
    <citation type="submission" date="2023-07" db="EMBL/GenBank/DDBJ databases">
        <title>Genomic Encyclopedia of Type Strains, Phase IV (KMG-IV): sequencing the most valuable type-strain genomes for metagenomic binning, comparative biology and taxonomic classification.</title>
        <authorList>
            <person name="Goeker M."/>
        </authorList>
    </citation>
    <scope>NUCLEOTIDE SEQUENCE [LARGE SCALE GENOMIC DNA]</scope>
    <source>
        <strain evidence="1 2">DSM 9768</strain>
    </source>
</reference>
<name>A0ABT9ZRI2_9BACI</name>